<name>A0A5N6TMS4_ASPAV</name>
<dbReference type="AlphaFoldDB" id="A0A5N6TMS4"/>
<evidence type="ECO:0000313" key="1">
    <source>
        <dbReference type="EMBL" id="KAE8147648.1"/>
    </source>
</evidence>
<protein>
    <submittedName>
        <fullName evidence="1">Uncharacterized protein</fullName>
    </submittedName>
</protein>
<reference evidence="1 2" key="1">
    <citation type="submission" date="2019-04" db="EMBL/GenBank/DDBJ databases">
        <title>Friends and foes A comparative genomics study of 23 Aspergillus species from section Flavi.</title>
        <authorList>
            <consortium name="DOE Joint Genome Institute"/>
            <person name="Kjaerbolling I."/>
            <person name="Vesth T."/>
            <person name="Frisvad J.C."/>
            <person name="Nybo J.L."/>
            <person name="Theobald S."/>
            <person name="Kildgaard S."/>
            <person name="Isbrandt T."/>
            <person name="Kuo A."/>
            <person name="Sato A."/>
            <person name="Lyhne E.K."/>
            <person name="Kogle M.E."/>
            <person name="Wiebenga A."/>
            <person name="Kun R.S."/>
            <person name="Lubbers R.J."/>
            <person name="Makela M.R."/>
            <person name="Barry K."/>
            <person name="Chovatia M."/>
            <person name="Clum A."/>
            <person name="Daum C."/>
            <person name="Haridas S."/>
            <person name="He G."/>
            <person name="LaButti K."/>
            <person name="Lipzen A."/>
            <person name="Mondo S."/>
            <person name="Riley R."/>
            <person name="Salamov A."/>
            <person name="Simmons B.A."/>
            <person name="Magnuson J.K."/>
            <person name="Henrissat B."/>
            <person name="Mortensen U.H."/>
            <person name="Larsen T.O."/>
            <person name="Devries R.P."/>
            <person name="Grigoriev I.V."/>
            <person name="Machida M."/>
            <person name="Baker S.E."/>
            <person name="Andersen M.R."/>
        </authorList>
    </citation>
    <scope>NUCLEOTIDE SEQUENCE [LARGE SCALE GENOMIC DNA]</scope>
    <source>
        <strain evidence="1 2">IBT 18842</strain>
    </source>
</reference>
<dbReference type="EMBL" id="ML742197">
    <property type="protein sequence ID" value="KAE8147648.1"/>
    <property type="molecule type" value="Genomic_DNA"/>
</dbReference>
<gene>
    <name evidence="1" type="ORF">BDV25DRAFT_29565</name>
</gene>
<proteinExistence type="predicted"/>
<dbReference type="Proteomes" id="UP000325780">
    <property type="component" value="Unassembled WGS sequence"/>
</dbReference>
<accession>A0A5N6TMS4</accession>
<evidence type="ECO:0000313" key="2">
    <source>
        <dbReference type="Proteomes" id="UP000325780"/>
    </source>
</evidence>
<keyword evidence="2" id="KW-1185">Reference proteome</keyword>
<organism evidence="1 2">
    <name type="scientific">Aspergillus avenaceus</name>
    <dbReference type="NCBI Taxonomy" id="36643"/>
    <lineage>
        <taxon>Eukaryota</taxon>
        <taxon>Fungi</taxon>
        <taxon>Dikarya</taxon>
        <taxon>Ascomycota</taxon>
        <taxon>Pezizomycotina</taxon>
        <taxon>Eurotiomycetes</taxon>
        <taxon>Eurotiomycetidae</taxon>
        <taxon>Eurotiales</taxon>
        <taxon>Aspergillaceae</taxon>
        <taxon>Aspergillus</taxon>
        <taxon>Aspergillus subgen. Circumdati</taxon>
    </lineage>
</organism>
<sequence length="52" mass="6021">MSICSHGYSCFPENRGSCPQTMPSSTWYGSRKSLACVFFQWLCRKIYDIISF</sequence>
<dbReference type="OrthoDB" id="29523at2759"/>